<proteinExistence type="predicted"/>
<evidence type="ECO:0000256" key="1">
    <source>
        <dbReference type="SAM" id="MobiDB-lite"/>
    </source>
</evidence>
<dbReference type="EnsemblMetazoa" id="OVOC2616.1">
    <property type="protein sequence ID" value="OVOC2616.1"/>
    <property type="gene ID" value="WBGene00239425"/>
</dbReference>
<reference evidence="3" key="1">
    <citation type="submission" date="2013-10" db="EMBL/GenBank/DDBJ databases">
        <title>Genome sequencing of Onchocerca volvulus.</title>
        <authorList>
            <person name="Cotton J."/>
            <person name="Tsai J."/>
            <person name="Stanley E."/>
            <person name="Tracey A."/>
            <person name="Holroyd N."/>
            <person name="Lustigman S."/>
            <person name="Berriman M."/>
        </authorList>
    </citation>
    <scope>NUCLEOTIDE SEQUENCE</scope>
</reference>
<sequence length="307" mass="35182">MTHKHQYSKSIKNIHNEAKPAPTSTYNNSTDGVNDSNNFKKLPSFSSTKQHQHIINVKNIRNEVKPTPTSTYNNNIDGVNDSNNFKKLPFFSSTKQHQHTKNIKNIRIGTKPTPTSTYNNNVNGVNNLNNFKKLPSFSSTKQHQHAKNIKNIRIGTKPTPTSISSNNGNGINDSNNFNKLPLSSSTKQLAGLVAYGIYRPRPYYTPLERRFRAQKGYDDNYLIKIFDDYDYVILLKILKIDSVETFVISPPREANVIILNQKHFVGGENFIEMIEIDKLYERKALIEKKIKERLYNLKNSKHCAKKL</sequence>
<evidence type="ECO:0000313" key="2">
    <source>
        <dbReference type="EnsemblMetazoa" id="OVOC2616.1"/>
    </source>
</evidence>
<dbReference type="EMBL" id="CMVM020000075">
    <property type="status" value="NOT_ANNOTATED_CDS"/>
    <property type="molecule type" value="Genomic_DNA"/>
</dbReference>
<protein>
    <submittedName>
        <fullName evidence="2">Uncharacterized protein</fullName>
    </submittedName>
</protein>
<keyword evidence="3" id="KW-1185">Reference proteome</keyword>
<feature type="region of interest" description="Disordered" evidence="1">
    <location>
        <begin position="1"/>
        <end position="31"/>
    </location>
</feature>
<dbReference type="AlphaFoldDB" id="A0A8R1XXZ6"/>
<reference evidence="2" key="2">
    <citation type="submission" date="2022-06" db="UniProtKB">
        <authorList>
            <consortium name="EnsemblMetazoa"/>
        </authorList>
    </citation>
    <scope>IDENTIFICATION</scope>
</reference>
<evidence type="ECO:0000313" key="3">
    <source>
        <dbReference type="Proteomes" id="UP000024404"/>
    </source>
</evidence>
<name>A0A8R1XXZ6_ONCVO</name>
<dbReference type="Proteomes" id="UP000024404">
    <property type="component" value="Unassembled WGS sequence"/>
</dbReference>
<feature type="compositionally biased region" description="Polar residues" evidence="1">
    <location>
        <begin position="22"/>
        <end position="31"/>
    </location>
</feature>
<accession>A0A8R1XXZ6</accession>
<organism evidence="2 3">
    <name type="scientific">Onchocerca volvulus</name>
    <dbReference type="NCBI Taxonomy" id="6282"/>
    <lineage>
        <taxon>Eukaryota</taxon>
        <taxon>Metazoa</taxon>
        <taxon>Ecdysozoa</taxon>
        <taxon>Nematoda</taxon>
        <taxon>Chromadorea</taxon>
        <taxon>Rhabditida</taxon>
        <taxon>Spirurina</taxon>
        <taxon>Spiruromorpha</taxon>
        <taxon>Filarioidea</taxon>
        <taxon>Onchocercidae</taxon>
        <taxon>Onchocerca</taxon>
    </lineage>
</organism>
<dbReference type="OMA" id="TKQHRFM"/>